<evidence type="ECO:0000313" key="2">
    <source>
        <dbReference type="EMBL" id="SMD34887.1"/>
    </source>
</evidence>
<keyword evidence="3" id="KW-1185">Reference proteome</keyword>
<reference evidence="2 3" key="1">
    <citation type="submission" date="2017-04" db="EMBL/GenBank/DDBJ databases">
        <authorList>
            <person name="Afonso C.L."/>
            <person name="Miller P.J."/>
            <person name="Scott M.A."/>
            <person name="Spackman E."/>
            <person name="Goraichik I."/>
            <person name="Dimitrov K.M."/>
            <person name="Suarez D.L."/>
            <person name="Swayne D.E."/>
        </authorList>
    </citation>
    <scope>NUCLEOTIDE SEQUENCE [LARGE SCALE GENOMIC DNA]</scope>
    <source>
        <strain evidence="2 3">DSM 26133</strain>
    </source>
</reference>
<dbReference type="Pfam" id="PF06439">
    <property type="entry name" value="3keto-disac_hyd"/>
    <property type="match status" value="1"/>
</dbReference>
<protein>
    <recommendedName>
        <fullName evidence="1">3-keto-alpha-glucoside-1,2-lyase/3-keto-2-hydroxy-glucal hydratase domain-containing protein</fullName>
    </recommendedName>
</protein>
<dbReference type="STRING" id="692418.SAMN04488029_2234"/>
<accession>A0A1W2GE06</accession>
<proteinExistence type="predicted"/>
<dbReference type="EMBL" id="FWYF01000002">
    <property type="protein sequence ID" value="SMD34887.1"/>
    <property type="molecule type" value="Genomic_DNA"/>
</dbReference>
<dbReference type="GO" id="GO:0016787">
    <property type="term" value="F:hydrolase activity"/>
    <property type="evidence" value="ECO:0007669"/>
    <property type="project" value="InterPro"/>
</dbReference>
<sequence length="320" mass="36567">MRKISYDSSTPYNWDNYPPIISIHSLSFRKIIAVKNFLIYSLFILLCSFSIKENPWTPLLDAKLSQWDTYLSYRHQIDYNGSEPRDAQGNLIAPIGLNPAGHDVFTVSEKSGEFMLRVSGEIYGCLISKKEYENYRLRLKVKWGEKKWPPRKEKLKDSGILYHSIGPMGAEYWRSWMLSQEFQIMEGHMGDYWSQANSAIDIRAYIPESVMNPIADPTPDFIGLGAEQAAGGFCMRSENAENPQGEWNTLELISYDGKSLHMVNGKVVMILKNSRYIDDGTSVSMTKGKIQIQSEAAEVFFTDIAIQALDAMPEQYLKYF</sequence>
<dbReference type="AlphaFoldDB" id="A0A1W2GE06"/>
<organism evidence="2 3">
    <name type="scientific">Reichenbachiella faecimaris</name>
    <dbReference type="NCBI Taxonomy" id="692418"/>
    <lineage>
        <taxon>Bacteria</taxon>
        <taxon>Pseudomonadati</taxon>
        <taxon>Bacteroidota</taxon>
        <taxon>Cytophagia</taxon>
        <taxon>Cytophagales</taxon>
        <taxon>Reichenbachiellaceae</taxon>
        <taxon>Reichenbachiella</taxon>
    </lineage>
</organism>
<gene>
    <name evidence="2" type="ORF">SAMN04488029_2234</name>
</gene>
<evidence type="ECO:0000313" key="3">
    <source>
        <dbReference type="Proteomes" id="UP000192472"/>
    </source>
</evidence>
<dbReference type="Gene3D" id="2.60.120.560">
    <property type="entry name" value="Exo-inulinase, domain 1"/>
    <property type="match status" value="1"/>
</dbReference>
<dbReference type="InterPro" id="IPR010496">
    <property type="entry name" value="AL/BT2_dom"/>
</dbReference>
<evidence type="ECO:0000259" key="1">
    <source>
        <dbReference type="Pfam" id="PF06439"/>
    </source>
</evidence>
<name>A0A1W2GE06_REIFA</name>
<feature type="domain" description="3-keto-alpha-glucoside-1,2-lyase/3-keto-2-hydroxy-glucal hydratase" evidence="1">
    <location>
        <begin position="56"/>
        <end position="306"/>
    </location>
</feature>
<dbReference type="Proteomes" id="UP000192472">
    <property type="component" value="Unassembled WGS sequence"/>
</dbReference>